<protein>
    <submittedName>
        <fullName evidence="1">Uncharacterized protein</fullName>
    </submittedName>
</protein>
<name>A0ACB7WR31_DIOAL</name>
<reference evidence="2" key="1">
    <citation type="journal article" date="2022" name="Nat. Commun.">
        <title>Chromosome evolution and the genetic basis of agronomically important traits in greater yam.</title>
        <authorList>
            <person name="Bredeson J.V."/>
            <person name="Lyons J.B."/>
            <person name="Oniyinde I.O."/>
            <person name="Okereke N.R."/>
            <person name="Kolade O."/>
            <person name="Nnabue I."/>
            <person name="Nwadili C.O."/>
            <person name="Hribova E."/>
            <person name="Parker M."/>
            <person name="Nwogha J."/>
            <person name="Shu S."/>
            <person name="Carlson J."/>
            <person name="Kariba R."/>
            <person name="Muthemba S."/>
            <person name="Knop K."/>
            <person name="Barton G.J."/>
            <person name="Sherwood A.V."/>
            <person name="Lopez-Montes A."/>
            <person name="Asiedu R."/>
            <person name="Jamnadass R."/>
            <person name="Muchugi A."/>
            <person name="Goodstein D."/>
            <person name="Egesi C.N."/>
            <person name="Featherston J."/>
            <person name="Asfaw A."/>
            <person name="Simpson G.G."/>
            <person name="Dolezel J."/>
            <person name="Hendre P.S."/>
            <person name="Van Deynze A."/>
            <person name="Kumar P.L."/>
            <person name="Obidiegwu J.E."/>
            <person name="Bhattacharjee R."/>
            <person name="Rokhsar D.S."/>
        </authorList>
    </citation>
    <scope>NUCLEOTIDE SEQUENCE [LARGE SCALE GENOMIC DNA]</scope>
    <source>
        <strain evidence="2">cv. TDa95/00328</strain>
    </source>
</reference>
<evidence type="ECO:0000313" key="1">
    <source>
        <dbReference type="EMBL" id="KAH7690575.1"/>
    </source>
</evidence>
<keyword evidence="2" id="KW-1185">Reference proteome</keyword>
<organism evidence="1 2">
    <name type="scientific">Dioscorea alata</name>
    <name type="common">Purple yam</name>
    <dbReference type="NCBI Taxonomy" id="55571"/>
    <lineage>
        <taxon>Eukaryota</taxon>
        <taxon>Viridiplantae</taxon>
        <taxon>Streptophyta</taxon>
        <taxon>Embryophyta</taxon>
        <taxon>Tracheophyta</taxon>
        <taxon>Spermatophyta</taxon>
        <taxon>Magnoliopsida</taxon>
        <taxon>Liliopsida</taxon>
        <taxon>Dioscoreales</taxon>
        <taxon>Dioscoreaceae</taxon>
        <taxon>Dioscorea</taxon>
    </lineage>
</organism>
<sequence>MLSKGAIEESILDIKLLKRPLICDSKRKYNTNSSSFDNRTEGVNVVKTGYLGITFSNKASLETLDGSIWQIFSVKHPFRAHNVGIGRAWNQNPISSLRSKKGTRCVEDFSKMSRGISPSKPLVTTVGIMALHATNLTVRWSMTLTRMGSSSIGRIVAMRMRMTTLVATGGREISVATISGCECRNSGGRRFTESLEQLKIFCFRN</sequence>
<comment type="caution">
    <text evidence="1">The sequence shown here is derived from an EMBL/GenBank/DDBJ whole genome shotgun (WGS) entry which is preliminary data.</text>
</comment>
<proteinExistence type="predicted"/>
<dbReference type="Proteomes" id="UP000827976">
    <property type="component" value="Chromosome 2"/>
</dbReference>
<gene>
    <name evidence="1" type="ORF">IHE45_02G057500</name>
</gene>
<dbReference type="EMBL" id="CM037012">
    <property type="protein sequence ID" value="KAH7690575.1"/>
    <property type="molecule type" value="Genomic_DNA"/>
</dbReference>
<accession>A0ACB7WR31</accession>
<evidence type="ECO:0000313" key="2">
    <source>
        <dbReference type="Proteomes" id="UP000827976"/>
    </source>
</evidence>